<organism evidence="1 2">
    <name type="scientific">Cymbomonas tetramitiformis</name>
    <dbReference type="NCBI Taxonomy" id="36881"/>
    <lineage>
        <taxon>Eukaryota</taxon>
        <taxon>Viridiplantae</taxon>
        <taxon>Chlorophyta</taxon>
        <taxon>Pyramimonadophyceae</taxon>
        <taxon>Pyramimonadales</taxon>
        <taxon>Pyramimonadaceae</taxon>
        <taxon>Cymbomonas</taxon>
    </lineage>
</organism>
<dbReference type="Proteomes" id="UP001190700">
    <property type="component" value="Unassembled WGS sequence"/>
</dbReference>
<comment type="caution">
    <text evidence="1">The sequence shown here is derived from an EMBL/GenBank/DDBJ whole genome shotgun (WGS) entry which is preliminary data.</text>
</comment>
<protein>
    <submittedName>
        <fullName evidence="1">Uncharacterized protein</fullName>
    </submittedName>
</protein>
<dbReference type="EMBL" id="LGRX02004697">
    <property type="protein sequence ID" value="KAK3279732.1"/>
    <property type="molecule type" value="Genomic_DNA"/>
</dbReference>
<name>A0AAE0GKM3_9CHLO</name>
<sequence length="92" mass="10335">MTVFQETDVYPAETGFMLEPLTMERDEAFTVLHNGEVDMDAAWRLLFYFLRQKFASPSATAAQKSLEKLDMMQGEDPGGLAGRISTLVKRVS</sequence>
<proteinExistence type="predicted"/>
<accession>A0AAE0GKM3</accession>
<gene>
    <name evidence="1" type="ORF">CYMTET_12409</name>
</gene>
<evidence type="ECO:0000313" key="1">
    <source>
        <dbReference type="EMBL" id="KAK3279732.1"/>
    </source>
</evidence>
<reference evidence="1 2" key="1">
    <citation type="journal article" date="2015" name="Genome Biol. Evol.">
        <title>Comparative Genomics of a Bacterivorous Green Alga Reveals Evolutionary Causalities and Consequences of Phago-Mixotrophic Mode of Nutrition.</title>
        <authorList>
            <person name="Burns J.A."/>
            <person name="Paasch A."/>
            <person name="Narechania A."/>
            <person name="Kim E."/>
        </authorList>
    </citation>
    <scope>NUCLEOTIDE SEQUENCE [LARGE SCALE GENOMIC DNA]</scope>
    <source>
        <strain evidence="1 2">PLY_AMNH</strain>
    </source>
</reference>
<evidence type="ECO:0000313" key="2">
    <source>
        <dbReference type="Proteomes" id="UP001190700"/>
    </source>
</evidence>
<dbReference type="AlphaFoldDB" id="A0AAE0GKM3"/>
<keyword evidence="2" id="KW-1185">Reference proteome</keyword>